<evidence type="ECO:0000313" key="3">
    <source>
        <dbReference type="Proteomes" id="UP001501011"/>
    </source>
</evidence>
<proteinExistence type="predicted"/>
<organism evidence="2 3">
    <name type="scientific">Kangiella marina</name>
    <dbReference type="NCBI Taxonomy" id="1079178"/>
    <lineage>
        <taxon>Bacteria</taxon>
        <taxon>Pseudomonadati</taxon>
        <taxon>Pseudomonadota</taxon>
        <taxon>Gammaproteobacteria</taxon>
        <taxon>Kangiellales</taxon>
        <taxon>Kangiellaceae</taxon>
        <taxon>Kangiella</taxon>
    </lineage>
</organism>
<feature type="region of interest" description="Disordered" evidence="1">
    <location>
        <begin position="1"/>
        <end position="59"/>
    </location>
</feature>
<protein>
    <submittedName>
        <fullName evidence="2">Uncharacterized protein</fullName>
    </submittedName>
</protein>
<keyword evidence="3" id="KW-1185">Reference proteome</keyword>
<reference evidence="3" key="1">
    <citation type="journal article" date="2019" name="Int. J. Syst. Evol. Microbiol.">
        <title>The Global Catalogue of Microorganisms (GCM) 10K type strain sequencing project: providing services to taxonomists for standard genome sequencing and annotation.</title>
        <authorList>
            <consortium name="The Broad Institute Genomics Platform"/>
            <consortium name="The Broad Institute Genome Sequencing Center for Infectious Disease"/>
            <person name="Wu L."/>
            <person name="Ma J."/>
        </authorList>
    </citation>
    <scope>NUCLEOTIDE SEQUENCE [LARGE SCALE GENOMIC DNA]</scope>
    <source>
        <strain evidence="3">JCM 17728</strain>
    </source>
</reference>
<dbReference type="RefSeq" id="WP_345292510.1">
    <property type="nucleotide sequence ID" value="NZ_BAABFV010000001.1"/>
</dbReference>
<evidence type="ECO:0000313" key="2">
    <source>
        <dbReference type="EMBL" id="GAA4361186.1"/>
    </source>
</evidence>
<accession>A0ABP8IK39</accession>
<dbReference type="Proteomes" id="UP001501011">
    <property type="component" value="Unassembled WGS sequence"/>
</dbReference>
<evidence type="ECO:0000256" key="1">
    <source>
        <dbReference type="SAM" id="MobiDB-lite"/>
    </source>
</evidence>
<dbReference type="EMBL" id="BAABFV010000001">
    <property type="protein sequence ID" value="GAA4361186.1"/>
    <property type="molecule type" value="Genomic_DNA"/>
</dbReference>
<feature type="compositionally biased region" description="Basic and acidic residues" evidence="1">
    <location>
        <begin position="1"/>
        <end position="20"/>
    </location>
</feature>
<gene>
    <name evidence="2" type="ORF">GCM10023151_14170</name>
</gene>
<comment type="caution">
    <text evidence="2">The sequence shown here is derived from an EMBL/GenBank/DDBJ whole genome shotgun (WGS) entry which is preliminary data.</text>
</comment>
<name>A0ABP8IK39_9GAMM</name>
<sequence>MSGGRKDINEGYSPLERKDNGYQPFEDNDKGSGSPDGGYQPLEDTGSNPTQGDNPPGDE</sequence>